<accession>A0A8S1R5D5</accession>
<keyword evidence="3" id="KW-1185">Reference proteome</keyword>
<evidence type="ECO:0000256" key="1">
    <source>
        <dbReference type="SAM" id="MobiDB-lite"/>
    </source>
</evidence>
<sequence length="46" mass="5510">MLPCGNLRYFYCLQDLRQMKSLSNNTIGRDNSQMYNTQDYQTKLEN</sequence>
<protein>
    <submittedName>
        <fullName evidence="2">Uncharacterized protein</fullName>
    </submittedName>
</protein>
<dbReference type="Proteomes" id="UP000692954">
    <property type="component" value="Unassembled WGS sequence"/>
</dbReference>
<feature type="region of interest" description="Disordered" evidence="1">
    <location>
        <begin position="25"/>
        <end position="46"/>
    </location>
</feature>
<evidence type="ECO:0000313" key="2">
    <source>
        <dbReference type="EMBL" id="CAD8121880.1"/>
    </source>
</evidence>
<evidence type="ECO:0000313" key="3">
    <source>
        <dbReference type="Proteomes" id="UP000692954"/>
    </source>
</evidence>
<name>A0A8S1R5D5_9CILI</name>
<dbReference type="AlphaFoldDB" id="A0A8S1R5D5"/>
<gene>
    <name evidence="2" type="ORF">PSON_ATCC_30995.1.T1350021</name>
</gene>
<dbReference type="EMBL" id="CAJJDN010000135">
    <property type="protein sequence ID" value="CAD8121880.1"/>
    <property type="molecule type" value="Genomic_DNA"/>
</dbReference>
<organism evidence="2 3">
    <name type="scientific">Paramecium sonneborni</name>
    <dbReference type="NCBI Taxonomy" id="65129"/>
    <lineage>
        <taxon>Eukaryota</taxon>
        <taxon>Sar</taxon>
        <taxon>Alveolata</taxon>
        <taxon>Ciliophora</taxon>
        <taxon>Intramacronucleata</taxon>
        <taxon>Oligohymenophorea</taxon>
        <taxon>Peniculida</taxon>
        <taxon>Parameciidae</taxon>
        <taxon>Paramecium</taxon>
    </lineage>
</organism>
<comment type="caution">
    <text evidence="2">The sequence shown here is derived from an EMBL/GenBank/DDBJ whole genome shotgun (WGS) entry which is preliminary data.</text>
</comment>
<proteinExistence type="predicted"/>
<reference evidence="2" key="1">
    <citation type="submission" date="2021-01" db="EMBL/GenBank/DDBJ databases">
        <authorList>
            <consortium name="Genoscope - CEA"/>
            <person name="William W."/>
        </authorList>
    </citation>
    <scope>NUCLEOTIDE SEQUENCE</scope>
</reference>